<feature type="transmembrane region" description="Helical" evidence="7">
    <location>
        <begin position="431"/>
        <end position="450"/>
    </location>
</feature>
<dbReference type="OrthoDB" id="9808005at2"/>
<feature type="transmembrane region" description="Helical" evidence="7">
    <location>
        <begin position="205"/>
        <end position="224"/>
    </location>
</feature>
<protein>
    <submittedName>
        <fullName evidence="9">Phosphonate ABC transporter, permease protein PhnE</fullName>
    </submittedName>
</protein>
<dbReference type="InterPro" id="IPR035906">
    <property type="entry name" value="MetI-like_sf"/>
</dbReference>
<dbReference type="EMBL" id="WBKB01000008">
    <property type="protein sequence ID" value="KAB1641726.1"/>
    <property type="molecule type" value="Genomic_DNA"/>
</dbReference>
<feature type="transmembrane region" description="Helical" evidence="7">
    <location>
        <begin position="69"/>
        <end position="91"/>
    </location>
</feature>
<keyword evidence="5 7" id="KW-1133">Transmembrane helix</keyword>
<comment type="caution">
    <text evidence="9">The sequence shown here is derived from an EMBL/GenBank/DDBJ whole genome shotgun (WGS) entry which is preliminary data.</text>
</comment>
<feature type="transmembrane region" description="Helical" evidence="7">
    <location>
        <begin position="368"/>
        <end position="390"/>
    </location>
</feature>
<gene>
    <name evidence="9" type="primary">phnE</name>
    <name evidence="9" type="ORF">F8O05_12175</name>
</gene>
<dbReference type="PANTHER" id="PTHR30043">
    <property type="entry name" value="PHOSPHONATES TRANSPORT SYSTEM PERMEASE PROTEIN"/>
    <property type="match status" value="1"/>
</dbReference>
<keyword evidence="4 7" id="KW-0812">Transmembrane</keyword>
<keyword evidence="2 7" id="KW-0813">Transport</keyword>
<dbReference type="InterPro" id="IPR000515">
    <property type="entry name" value="MetI-like"/>
</dbReference>
<name>A0A7J5B8S1_9MICO</name>
<dbReference type="SUPFAM" id="SSF161098">
    <property type="entry name" value="MetI-like"/>
    <property type="match status" value="2"/>
</dbReference>
<reference evidence="9 10" key="1">
    <citation type="submission" date="2019-09" db="EMBL/GenBank/DDBJ databases">
        <title>Phylogeny of genus Pseudoclavibacter and closely related genus.</title>
        <authorList>
            <person name="Li Y."/>
        </authorList>
    </citation>
    <scope>NUCLEOTIDE SEQUENCE [LARGE SCALE GENOMIC DNA]</scope>
    <source>
        <strain evidence="9 10">KCTC 13959</strain>
    </source>
</reference>
<dbReference type="Gene3D" id="1.10.3720.10">
    <property type="entry name" value="MetI-like"/>
    <property type="match status" value="2"/>
</dbReference>
<organism evidence="9 10">
    <name type="scientific">Gulosibacter chungangensis</name>
    <dbReference type="NCBI Taxonomy" id="979746"/>
    <lineage>
        <taxon>Bacteria</taxon>
        <taxon>Bacillati</taxon>
        <taxon>Actinomycetota</taxon>
        <taxon>Actinomycetes</taxon>
        <taxon>Micrococcales</taxon>
        <taxon>Microbacteriaceae</taxon>
        <taxon>Gulosibacter</taxon>
    </lineage>
</organism>
<evidence type="ECO:0000256" key="5">
    <source>
        <dbReference type="ARBA" id="ARBA00022989"/>
    </source>
</evidence>
<feature type="transmembrane region" description="Helical" evidence="7">
    <location>
        <begin position="117"/>
        <end position="140"/>
    </location>
</feature>
<proteinExistence type="inferred from homology"/>
<evidence type="ECO:0000313" key="10">
    <source>
        <dbReference type="Proteomes" id="UP000433493"/>
    </source>
</evidence>
<feature type="domain" description="ABC transmembrane type-1" evidence="8">
    <location>
        <begin position="364"/>
        <end position="547"/>
    </location>
</feature>
<evidence type="ECO:0000256" key="3">
    <source>
        <dbReference type="ARBA" id="ARBA00022475"/>
    </source>
</evidence>
<accession>A0A7J5B8S1</accession>
<keyword evidence="6 7" id="KW-0472">Membrane</keyword>
<keyword evidence="10" id="KW-1185">Reference proteome</keyword>
<dbReference type="InterPro" id="IPR005769">
    <property type="entry name" value="PhnE/PtxC"/>
</dbReference>
<dbReference type="Pfam" id="PF00528">
    <property type="entry name" value="BPD_transp_1"/>
    <property type="match status" value="2"/>
</dbReference>
<feature type="transmembrane region" description="Helical" evidence="7">
    <location>
        <begin position="528"/>
        <end position="547"/>
    </location>
</feature>
<dbReference type="CDD" id="cd06261">
    <property type="entry name" value="TM_PBP2"/>
    <property type="match status" value="1"/>
</dbReference>
<feature type="transmembrane region" description="Helical" evidence="7">
    <location>
        <begin position="311"/>
        <end position="332"/>
    </location>
</feature>
<feature type="transmembrane region" description="Helical" evidence="7">
    <location>
        <begin position="497"/>
        <end position="516"/>
    </location>
</feature>
<feature type="domain" description="ABC transmembrane type-1" evidence="8">
    <location>
        <begin position="65"/>
        <end position="248"/>
    </location>
</feature>
<dbReference type="NCBIfam" id="TIGR01097">
    <property type="entry name" value="PhnE"/>
    <property type="match status" value="2"/>
</dbReference>
<evidence type="ECO:0000259" key="8">
    <source>
        <dbReference type="PROSITE" id="PS50928"/>
    </source>
</evidence>
<evidence type="ECO:0000256" key="2">
    <source>
        <dbReference type="ARBA" id="ARBA00022448"/>
    </source>
</evidence>
<feature type="transmembrane region" description="Helical" evidence="7">
    <location>
        <begin position="173"/>
        <end position="193"/>
    </location>
</feature>
<dbReference type="Proteomes" id="UP000433493">
    <property type="component" value="Unassembled WGS sequence"/>
</dbReference>
<evidence type="ECO:0000256" key="4">
    <source>
        <dbReference type="ARBA" id="ARBA00022692"/>
    </source>
</evidence>
<evidence type="ECO:0000256" key="7">
    <source>
        <dbReference type="RuleBase" id="RU363032"/>
    </source>
</evidence>
<keyword evidence="3" id="KW-1003">Cell membrane</keyword>
<dbReference type="GO" id="GO:0005886">
    <property type="term" value="C:plasma membrane"/>
    <property type="evidence" value="ECO:0007669"/>
    <property type="project" value="UniProtKB-SubCell"/>
</dbReference>
<evidence type="ECO:0000256" key="1">
    <source>
        <dbReference type="ARBA" id="ARBA00004651"/>
    </source>
</evidence>
<comment type="subcellular location">
    <subcellularLocation>
        <location evidence="1 7">Cell membrane</location>
        <topology evidence="1 7">Multi-pass membrane protein</topology>
    </subcellularLocation>
</comment>
<dbReference type="PROSITE" id="PS50928">
    <property type="entry name" value="ABC_TM1"/>
    <property type="match status" value="2"/>
</dbReference>
<comment type="similarity">
    <text evidence="7">Belongs to the binding-protein-dependent transport system permease family.</text>
</comment>
<sequence>MAKASWRTVVGAGFFLAFVVAAVWSIIDLDINLSTIAQSWDNAVRFFGLVFPLDFPSLGETLVMTGQTLAIVAVATLLSVVISTAAALFGAKPTSKSPAVRTVARGFIVVMRAIPELVFAIFFMRLFGFGALGGVLALAFHSVGMVGKMYADAIEDADDGPRAALEATGASRIQQIFGATLPGIVPAMIATGLHRFDINLRASVVLGWVGVSGIGMELSSALSIRDYDRGMAIAVIVLLLCIATEVLSGYLRGKVLGKKQEPARFGVLWAAKKMRERFRVAPAGQPLSASRVTLGTRTTPPWDATRVSNTIYAGLTVALIAVAFLAADANWLRLVTSFGELPHVVGQFWPPSDGGIAPRLWAELLVTLQIALAAALLGLILALPVGILAAQNVTGNPHVVRFFRTVVVVTRGIPELILAIIFVIISGLGALAGTLALAIGAVGLLSKLVADSLEDTDTRVQEALRASGANRTQVFFGATLRQAAPAIVAHVFYQLDVNFRSATLLGIVGAGGIGFYLLNARRVLDFDVVTYILLLIVFVVLLLEFLAQFMRRIVR</sequence>
<dbReference type="AlphaFoldDB" id="A0A7J5B8S1"/>
<dbReference type="PANTHER" id="PTHR30043:SF1">
    <property type="entry name" value="ABC TRANSPORT SYSTEM PERMEASE PROTEIN P69"/>
    <property type="match status" value="1"/>
</dbReference>
<evidence type="ECO:0000256" key="6">
    <source>
        <dbReference type="ARBA" id="ARBA00023136"/>
    </source>
</evidence>
<evidence type="ECO:0000313" key="9">
    <source>
        <dbReference type="EMBL" id="KAB1641726.1"/>
    </source>
</evidence>
<dbReference type="GO" id="GO:0015416">
    <property type="term" value="F:ABC-type phosphonate transporter activity"/>
    <property type="evidence" value="ECO:0007669"/>
    <property type="project" value="InterPro"/>
</dbReference>
<feature type="transmembrane region" description="Helical" evidence="7">
    <location>
        <begin position="402"/>
        <end position="425"/>
    </location>
</feature>
<feature type="transmembrane region" description="Helical" evidence="7">
    <location>
        <begin position="230"/>
        <end position="251"/>
    </location>
</feature>